<evidence type="ECO:0008006" key="4">
    <source>
        <dbReference type="Google" id="ProtNLM"/>
    </source>
</evidence>
<dbReference type="Gene3D" id="1.20.1060.10">
    <property type="entry name" value="Taq DNA Polymerase, Chain T, domain 4"/>
    <property type="match status" value="1"/>
</dbReference>
<dbReference type="SUPFAM" id="SSF52141">
    <property type="entry name" value="Uracil-DNA glycosylase-like"/>
    <property type="match status" value="1"/>
</dbReference>
<dbReference type="GO" id="GO:0003887">
    <property type="term" value="F:DNA-directed DNA polymerase activity"/>
    <property type="evidence" value="ECO:0007669"/>
    <property type="project" value="InterPro"/>
</dbReference>
<dbReference type="PANTHER" id="PTHR10133:SF62">
    <property type="entry name" value="DNA POLYMERASE THETA"/>
    <property type="match status" value="1"/>
</dbReference>
<reference evidence="3" key="1">
    <citation type="journal article" date="2015" name="Nature">
        <title>Complex archaea that bridge the gap between prokaryotes and eukaryotes.</title>
        <authorList>
            <person name="Spang A."/>
            <person name="Saw J.H."/>
            <person name="Jorgensen S.L."/>
            <person name="Zaremba-Niedzwiedzka K."/>
            <person name="Martijn J."/>
            <person name="Lind A.E."/>
            <person name="van Eijk R."/>
            <person name="Schleper C."/>
            <person name="Guy L."/>
            <person name="Ettema T.J."/>
        </authorList>
    </citation>
    <scope>NUCLEOTIDE SEQUENCE</scope>
</reference>
<dbReference type="SMART" id="SM00482">
    <property type="entry name" value="POLAc"/>
    <property type="match status" value="1"/>
</dbReference>
<sequence>MRKPNCKECPIGKEPLVPGLGTYTEGTKLFAARDGRPFDLVITAMAPAEEEIRQKRPMVGPSGLFLRKTLNQLGISEYHITNCLLCPIPNWAEKADINKAVECCRPRHEDEILEKKPKLILALGDMPLVELCGNDYGITESEGRLLMSRLNIPLVPVRHPAYFLRRPDDAFDFLECTRAGIRYLNNNYHQVGEVTRETVTEETVDAVLEELWKHDILTVDAETSGFYALGLTPDLILEIGISYDNKHCYIVPITDTTDYTRDTKTLRPYPNIISKFKELLETKRIRTWNGFFDDRFLRALGIVINHWFDGMLAHYCLDERQYSHGLKKVTRVYLGAGNWEKNIQTYLKKPKEDSYALIPTEVRHDYLSKDVCYTNEMCELLNKEVKDNWAFWNILMPATRVFSETMYRGVLIDPYKLVDMKNQLWSDINRDEKELYEMAGRVFNPASHVDVARIVYDDLGVPVSPKYGRSTNKKLFERLREEHEIIDRIVLHREMNHDLSQYVEGFAKRVDRDFRVHPTIRMFGTVTGRISSEDPSIMNIKRDGRIKEIFIANKGRYLAEFDLAKAELCWYIIYSGDEVLRDILINGFQGDLGFELTNEQRKDPHYLIGCIAYGQERAYELRAFAKMTVFGKLYLRGLGSIERQYGTEIARRLVDTVDDFIPKHKDYTSMIKKQIRTQGYVESFFKRQRRFPLITQENRSEVDRMAVNMPISSASSDLNLLNFIYLYENRKRWDIWPMFTVHDSIMVDIPSPDVIPEMKKEMEAYALELVDGKMPFTYDVKWGKSWGEAKEWEAA</sequence>
<gene>
    <name evidence="3" type="ORF">LCGC14_1628950</name>
</gene>
<dbReference type="AlphaFoldDB" id="A0A0F9L316"/>
<proteinExistence type="predicted"/>
<protein>
    <recommendedName>
        <fullName evidence="4">DNA-directed DNA polymerase</fullName>
    </recommendedName>
</protein>
<evidence type="ECO:0000259" key="2">
    <source>
        <dbReference type="SMART" id="SM00482"/>
    </source>
</evidence>
<dbReference type="InterPro" id="IPR043502">
    <property type="entry name" value="DNA/RNA_pol_sf"/>
</dbReference>
<dbReference type="InterPro" id="IPR036397">
    <property type="entry name" value="RNaseH_sf"/>
</dbReference>
<dbReference type="SUPFAM" id="SSF53098">
    <property type="entry name" value="Ribonuclease H-like"/>
    <property type="match status" value="1"/>
</dbReference>
<evidence type="ECO:0000259" key="1">
    <source>
        <dbReference type="SMART" id="SM00474"/>
    </source>
</evidence>
<dbReference type="Pfam" id="PF01612">
    <property type="entry name" value="DNA_pol_A_exo1"/>
    <property type="match status" value="1"/>
</dbReference>
<dbReference type="Gene3D" id="3.40.470.10">
    <property type="entry name" value="Uracil-DNA glycosylase-like domain"/>
    <property type="match status" value="1"/>
</dbReference>
<evidence type="ECO:0000313" key="3">
    <source>
        <dbReference type="EMBL" id="KKM22080.1"/>
    </source>
</evidence>
<comment type="caution">
    <text evidence="3">The sequence shown here is derived from an EMBL/GenBank/DDBJ whole genome shotgun (WGS) entry which is preliminary data.</text>
</comment>
<accession>A0A0F9L316</accession>
<dbReference type="Pfam" id="PF03167">
    <property type="entry name" value="UDG"/>
    <property type="match status" value="1"/>
</dbReference>
<dbReference type="Gene3D" id="1.10.150.20">
    <property type="entry name" value="5' to 3' exonuclease, C-terminal subdomain"/>
    <property type="match status" value="1"/>
</dbReference>
<dbReference type="InterPro" id="IPR002562">
    <property type="entry name" value="3'-5'_exonuclease_dom"/>
</dbReference>
<dbReference type="PRINTS" id="PR00868">
    <property type="entry name" value="DNAPOLI"/>
</dbReference>
<dbReference type="GO" id="GO:0003677">
    <property type="term" value="F:DNA binding"/>
    <property type="evidence" value="ECO:0007669"/>
    <property type="project" value="InterPro"/>
</dbReference>
<organism evidence="3">
    <name type="scientific">marine sediment metagenome</name>
    <dbReference type="NCBI Taxonomy" id="412755"/>
    <lineage>
        <taxon>unclassified sequences</taxon>
        <taxon>metagenomes</taxon>
        <taxon>ecological metagenomes</taxon>
    </lineage>
</organism>
<dbReference type="InterPro" id="IPR001098">
    <property type="entry name" value="DNA-dir_DNA_pol_A_palm_dom"/>
</dbReference>
<dbReference type="EMBL" id="LAZR01013411">
    <property type="protein sequence ID" value="KKM22080.1"/>
    <property type="molecule type" value="Genomic_DNA"/>
</dbReference>
<dbReference type="Pfam" id="PF00476">
    <property type="entry name" value="DNA_pol_A"/>
    <property type="match status" value="1"/>
</dbReference>
<dbReference type="InterPro" id="IPR012337">
    <property type="entry name" value="RNaseH-like_sf"/>
</dbReference>
<name>A0A0F9L316_9ZZZZ</name>
<feature type="domain" description="DNA-directed DNA polymerase family A palm" evidence="2">
    <location>
        <begin position="543"/>
        <end position="753"/>
    </location>
</feature>
<dbReference type="InterPro" id="IPR005122">
    <property type="entry name" value="Uracil-DNA_glycosylase-like"/>
</dbReference>
<dbReference type="InterPro" id="IPR002298">
    <property type="entry name" value="DNA_polymerase_A"/>
</dbReference>
<feature type="domain" description="3'-5' exonuclease" evidence="1">
    <location>
        <begin position="195"/>
        <end position="386"/>
    </location>
</feature>
<dbReference type="PANTHER" id="PTHR10133">
    <property type="entry name" value="DNA POLYMERASE I"/>
    <property type="match status" value="1"/>
</dbReference>
<dbReference type="Gene3D" id="3.30.420.10">
    <property type="entry name" value="Ribonuclease H-like superfamily/Ribonuclease H"/>
    <property type="match status" value="1"/>
</dbReference>
<dbReference type="InterPro" id="IPR036895">
    <property type="entry name" value="Uracil-DNA_glycosylase-like_sf"/>
</dbReference>
<dbReference type="SUPFAM" id="SSF56672">
    <property type="entry name" value="DNA/RNA polymerases"/>
    <property type="match status" value="1"/>
</dbReference>
<dbReference type="GO" id="GO:0006261">
    <property type="term" value="P:DNA-templated DNA replication"/>
    <property type="evidence" value="ECO:0007669"/>
    <property type="project" value="InterPro"/>
</dbReference>
<dbReference type="SMART" id="SM00474">
    <property type="entry name" value="35EXOc"/>
    <property type="match status" value="1"/>
</dbReference>
<dbReference type="GO" id="GO:0006302">
    <property type="term" value="P:double-strand break repair"/>
    <property type="evidence" value="ECO:0007669"/>
    <property type="project" value="TreeGrafter"/>
</dbReference>
<dbReference type="Gene3D" id="3.30.70.370">
    <property type="match status" value="1"/>
</dbReference>
<dbReference type="GO" id="GO:0008408">
    <property type="term" value="F:3'-5' exonuclease activity"/>
    <property type="evidence" value="ECO:0007669"/>
    <property type="project" value="InterPro"/>
</dbReference>